<dbReference type="EMBL" id="FNFE01000006">
    <property type="protein sequence ID" value="SDK71060.1"/>
    <property type="molecule type" value="Genomic_DNA"/>
</dbReference>
<dbReference type="AlphaFoldDB" id="A0A1G9E4M0"/>
<keyword evidence="3" id="KW-1185">Reference proteome</keyword>
<proteinExistence type="predicted"/>
<dbReference type="STRING" id="1095776.SAMN04515672_3756"/>
<evidence type="ECO:0000259" key="1">
    <source>
        <dbReference type="Pfam" id="PF26408"/>
    </source>
</evidence>
<gene>
    <name evidence="2" type="ORF">SAMN04515672_3756</name>
</gene>
<sequence length="74" mass="8157">MTTPPSTTDRTPSNKTVLYCFDCGHESPSDGDWTVRPTTDGDRYDCPECGTTITVRPTETTRGPDQQTTSCYCT</sequence>
<name>A0A1G9E4M0_9EURY</name>
<feature type="domain" description="DUF8106" evidence="1">
    <location>
        <begin position="15"/>
        <end position="56"/>
    </location>
</feature>
<accession>A0A1G9E4M0</accession>
<evidence type="ECO:0000313" key="3">
    <source>
        <dbReference type="Proteomes" id="UP000198882"/>
    </source>
</evidence>
<organism evidence="2 3">
    <name type="scientific">Natronorubrum texcoconense</name>
    <dbReference type="NCBI Taxonomy" id="1095776"/>
    <lineage>
        <taxon>Archaea</taxon>
        <taxon>Methanobacteriati</taxon>
        <taxon>Methanobacteriota</taxon>
        <taxon>Stenosarchaea group</taxon>
        <taxon>Halobacteria</taxon>
        <taxon>Halobacteriales</taxon>
        <taxon>Natrialbaceae</taxon>
        <taxon>Natronorubrum</taxon>
    </lineage>
</organism>
<dbReference type="OrthoDB" id="209680at2157"/>
<dbReference type="InterPro" id="IPR058419">
    <property type="entry name" value="DUF8106"/>
</dbReference>
<dbReference type="RefSeq" id="WP_090310486.1">
    <property type="nucleotide sequence ID" value="NZ_FNFE01000006.1"/>
</dbReference>
<dbReference type="Proteomes" id="UP000198882">
    <property type="component" value="Unassembled WGS sequence"/>
</dbReference>
<evidence type="ECO:0000313" key="2">
    <source>
        <dbReference type="EMBL" id="SDK71060.1"/>
    </source>
</evidence>
<reference evidence="3" key="1">
    <citation type="submission" date="2016-10" db="EMBL/GenBank/DDBJ databases">
        <authorList>
            <person name="Varghese N."/>
            <person name="Submissions S."/>
        </authorList>
    </citation>
    <scope>NUCLEOTIDE SEQUENCE [LARGE SCALE GENOMIC DNA]</scope>
    <source>
        <strain evidence="3">B4,CECT 8067,JCM 17497</strain>
    </source>
</reference>
<dbReference type="Pfam" id="PF26408">
    <property type="entry name" value="DUF8106"/>
    <property type="match status" value="1"/>
</dbReference>
<protein>
    <recommendedName>
        <fullName evidence="1">DUF8106 domain-containing protein</fullName>
    </recommendedName>
</protein>